<dbReference type="Proteomes" id="UP000828251">
    <property type="component" value="Unassembled WGS sequence"/>
</dbReference>
<dbReference type="Pfam" id="PF13456">
    <property type="entry name" value="RVT_3"/>
    <property type="match status" value="1"/>
</dbReference>
<dbReference type="InterPro" id="IPR002156">
    <property type="entry name" value="RNaseH_domain"/>
</dbReference>
<evidence type="ECO:0000259" key="1">
    <source>
        <dbReference type="Pfam" id="PF13456"/>
    </source>
</evidence>
<name>A0A9D3VYJ3_9ROSI</name>
<organism evidence="2 3">
    <name type="scientific">Gossypium stocksii</name>
    <dbReference type="NCBI Taxonomy" id="47602"/>
    <lineage>
        <taxon>Eukaryota</taxon>
        <taxon>Viridiplantae</taxon>
        <taxon>Streptophyta</taxon>
        <taxon>Embryophyta</taxon>
        <taxon>Tracheophyta</taxon>
        <taxon>Spermatophyta</taxon>
        <taxon>Magnoliopsida</taxon>
        <taxon>eudicotyledons</taxon>
        <taxon>Gunneridae</taxon>
        <taxon>Pentapetalae</taxon>
        <taxon>rosids</taxon>
        <taxon>malvids</taxon>
        <taxon>Malvales</taxon>
        <taxon>Malvaceae</taxon>
        <taxon>Malvoideae</taxon>
        <taxon>Gossypium</taxon>
    </lineage>
</organism>
<dbReference type="CDD" id="cd06222">
    <property type="entry name" value="RNase_H_like"/>
    <property type="match status" value="1"/>
</dbReference>
<sequence>MLNRKLANSIACPRGGMEEESMNHLFRQCPVSVATWESLSVPTFPQFSELEIDQWLTNIFAILPQDQCKLICCTLWAIWGGRNARIHEKTNRSGQEITRFICSYLKELDGVGKFALKKSKKDSKWTNPTGQTVKINFDGAYDENTHQSAAMIVARDWKGRILLSSTEIHSEVASAFTVEAIACRRATQIAFKMNRSEIIIEGDSLSVIKKCQKRKRERTELKKWEMEKWSGVPKWIDIKELVYKAPSVTGVAIKV</sequence>
<dbReference type="InterPro" id="IPR052929">
    <property type="entry name" value="RNase_H-like_EbsB-rel"/>
</dbReference>
<dbReference type="InterPro" id="IPR036397">
    <property type="entry name" value="RNaseH_sf"/>
</dbReference>
<dbReference type="SUPFAM" id="SSF53098">
    <property type="entry name" value="Ribonuclease H-like"/>
    <property type="match status" value="1"/>
</dbReference>
<dbReference type="Gene3D" id="3.30.420.10">
    <property type="entry name" value="Ribonuclease H-like superfamily/Ribonuclease H"/>
    <property type="match status" value="1"/>
</dbReference>
<accession>A0A9D3VYJ3</accession>
<feature type="domain" description="RNase H type-1" evidence="1">
    <location>
        <begin position="136"/>
        <end position="224"/>
    </location>
</feature>
<comment type="caution">
    <text evidence="2">The sequence shown here is derived from an EMBL/GenBank/DDBJ whole genome shotgun (WGS) entry which is preliminary data.</text>
</comment>
<reference evidence="2 3" key="1">
    <citation type="journal article" date="2021" name="Plant Biotechnol. J.">
        <title>Multi-omics assisted identification of the key and species-specific regulatory components of drought-tolerant mechanisms in Gossypium stocksii.</title>
        <authorList>
            <person name="Yu D."/>
            <person name="Ke L."/>
            <person name="Zhang D."/>
            <person name="Wu Y."/>
            <person name="Sun Y."/>
            <person name="Mei J."/>
            <person name="Sun J."/>
            <person name="Sun Y."/>
        </authorList>
    </citation>
    <scope>NUCLEOTIDE SEQUENCE [LARGE SCALE GENOMIC DNA]</scope>
    <source>
        <strain evidence="3">cv. E1</strain>
        <tissue evidence="2">Leaf</tissue>
    </source>
</reference>
<dbReference type="PANTHER" id="PTHR47074">
    <property type="entry name" value="BNAC02G40300D PROTEIN"/>
    <property type="match status" value="1"/>
</dbReference>
<evidence type="ECO:0000313" key="2">
    <source>
        <dbReference type="EMBL" id="KAH1098654.1"/>
    </source>
</evidence>
<proteinExistence type="predicted"/>
<dbReference type="EMBL" id="JAIQCV010000005">
    <property type="protein sequence ID" value="KAH1098654.1"/>
    <property type="molecule type" value="Genomic_DNA"/>
</dbReference>
<dbReference type="GO" id="GO:0003676">
    <property type="term" value="F:nucleic acid binding"/>
    <property type="evidence" value="ECO:0007669"/>
    <property type="project" value="InterPro"/>
</dbReference>
<dbReference type="GO" id="GO:0004523">
    <property type="term" value="F:RNA-DNA hybrid ribonuclease activity"/>
    <property type="evidence" value="ECO:0007669"/>
    <property type="project" value="InterPro"/>
</dbReference>
<evidence type="ECO:0000313" key="3">
    <source>
        <dbReference type="Proteomes" id="UP000828251"/>
    </source>
</evidence>
<dbReference type="InterPro" id="IPR044730">
    <property type="entry name" value="RNase_H-like_dom_plant"/>
</dbReference>
<gene>
    <name evidence="2" type="ORF">J1N35_015575</name>
</gene>
<dbReference type="AlphaFoldDB" id="A0A9D3VYJ3"/>
<dbReference type="InterPro" id="IPR012337">
    <property type="entry name" value="RNaseH-like_sf"/>
</dbReference>
<dbReference type="PANTHER" id="PTHR47074:SF61">
    <property type="entry name" value="RNASE H TYPE-1 DOMAIN-CONTAINING PROTEIN"/>
    <property type="match status" value="1"/>
</dbReference>
<protein>
    <recommendedName>
        <fullName evidence="1">RNase H type-1 domain-containing protein</fullName>
    </recommendedName>
</protein>
<keyword evidence="3" id="KW-1185">Reference proteome</keyword>
<dbReference type="OrthoDB" id="990022at2759"/>